<sequence>MDDSPIENIQTRTRAHCRDPEPHDAIVAVAVSKEADSISIMDFTSPDQDPNKVSKLKTPHGTSR</sequence>
<evidence type="ECO:0000313" key="2">
    <source>
        <dbReference type="EMBL" id="TXC02432.1"/>
    </source>
</evidence>
<evidence type="ECO:0000256" key="1">
    <source>
        <dbReference type="SAM" id="MobiDB-lite"/>
    </source>
</evidence>
<gene>
    <name evidence="2" type="ORF">FocTR4_00015167</name>
</gene>
<evidence type="ECO:0000313" key="3">
    <source>
        <dbReference type="Proteomes" id="UP000321331"/>
    </source>
</evidence>
<dbReference type="EMBL" id="VMNF01000008">
    <property type="protein sequence ID" value="TXC02432.1"/>
    <property type="molecule type" value="Genomic_DNA"/>
</dbReference>
<comment type="caution">
    <text evidence="2">The sequence shown here is derived from an EMBL/GenBank/DDBJ whole genome shotgun (WGS) entry which is preliminary data.</text>
</comment>
<feature type="region of interest" description="Disordered" evidence="1">
    <location>
        <begin position="41"/>
        <end position="64"/>
    </location>
</feature>
<protein>
    <submittedName>
        <fullName evidence="2">Uncharacterized protein</fullName>
    </submittedName>
</protein>
<organism evidence="2 3">
    <name type="scientific">Fusarium oxysporum f. sp. cubense</name>
    <dbReference type="NCBI Taxonomy" id="61366"/>
    <lineage>
        <taxon>Eukaryota</taxon>
        <taxon>Fungi</taxon>
        <taxon>Dikarya</taxon>
        <taxon>Ascomycota</taxon>
        <taxon>Pezizomycotina</taxon>
        <taxon>Sordariomycetes</taxon>
        <taxon>Hypocreomycetidae</taxon>
        <taxon>Hypocreales</taxon>
        <taxon>Nectriaceae</taxon>
        <taxon>Fusarium</taxon>
        <taxon>Fusarium oxysporum species complex</taxon>
    </lineage>
</organism>
<dbReference type="Proteomes" id="UP000321331">
    <property type="component" value="Unassembled WGS sequence"/>
</dbReference>
<dbReference type="AlphaFoldDB" id="A0A5C6SV06"/>
<feature type="compositionally biased region" description="Basic residues" evidence="1">
    <location>
        <begin position="54"/>
        <end position="64"/>
    </location>
</feature>
<reference evidence="2 3" key="1">
    <citation type="submission" date="2019-07" db="EMBL/GenBank/DDBJ databases">
        <title>The First High-Quality Draft Genome Sequence of the Causal Agent of the Current Panama Disease Epidemic.</title>
        <authorList>
            <person name="Warmington R.J."/>
            <person name="Kay W."/>
            <person name="Jeffries A."/>
            <person name="Bebber D."/>
            <person name="Moore K."/>
            <person name="Studholme D.J."/>
        </authorList>
    </citation>
    <scope>NUCLEOTIDE SEQUENCE [LARGE SCALE GENOMIC DNA]</scope>
    <source>
        <strain evidence="2 3">TR4</strain>
    </source>
</reference>
<accession>A0A5C6SV06</accession>
<name>A0A5C6SV06_FUSOC</name>
<proteinExistence type="predicted"/>